<name>A0A843W2L0_COLES</name>
<organism evidence="16 17">
    <name type="scientific">Colocasia esculenta</name>
    <name type="common">Wild taro</name>
    <name type="synonym">Arum esculentum</name>
    <dbReference type="NCBI Taxonomy" id="4460"/>
    <lineage>
        <taxon>Eukaryota</taxon>
        <taxon>Viridiplantae</taxon>
        <taxon>Streptophyta</taxon>
        <taxon>Embryophyta</taxon>
        <taxon>Tracheophyta</taxon>
        <taxon>Spermatophyta</taxon>
        <taxon>Magnoliopsida</taxon>
        <taxon>Liliopsida</taxon>
        <taxon>Araceae</taxon>
        <taxon>Aroideae</taxon>
        <taxon>Colocasieae</taxon>
        <taxon>Colocasia</taxon>
    </lineage>
</organism>
<protein>
    <recommendedName>
        <fullName evidence="4 12">Pectinesterase</fullName>
        <ecNumber evidence="4 12">3.1.1.11</ecNumber>
    </recommendedName>
</protein>
<dbReference type="Proteomes" id="UP000652761">
    <property type="component" value="Unassembled WGS sequence"/>
</dbReference>
<comment type="pathway">
    <text evidence="1 12">Glycan metabolism; pectin degradation; 2-dehydro-3-deoxy-D-gluconate from pectin: step 1/5.</text>
</comment>
<evidence type="ECO:0000256" key="10">
    <source>
        <dbReference type="ARBA" id="ARBA00057335"/>
    </source>
</evidence>
<evidence type="ECO:0000256" key="14">
    <source>
        <dbReference type="SAM" id="Phobius"/>
    </source>
</evidence>
<dbReference type="GO" id="GO:0045490">
    <property type="term" value="P:pectin catabolic process"/>
    <property type="evidence" value="ECO:0007669"/>
    <property type="project" value="UniProtKB-UniRule"/>
</dbReference>
<keyword evidence="8" id="KW-0325">Glycoprotein</keyword>
<comment type="subcellular location">
    <subcellularLocation>
        <location evidence="12">Secreted</location>
        <location evidence="12">Cell wall</location>
    </subcellularLocation>
</comment>
<evidence type="ECO:0000313" key="17">
    <source>
        <dbReference type="Proteomes" id="UP000652761"/>
    </source>
</evidence>
<evidence type="ECO:0000313" key="16">
    <source>
        <dbReference type="EMBL" id="MQM01557.1"/>
    </source>
</evidence>
<sequence length="588" mass="64453">MSSKGYGQVEPSGHQSQRKKRMAVAGMSAVLLVAMVVGVAVTASRGRGGSSSESSGNNDGEMSATVKAIDTICQPTDYKEACVQTLTKEARANDTDPSDLFKLAFNVAIEQVKKVFNESAVKEKAEKDPRAAFALRNCQELLEYSMDDLQNSVEQLGPFDPSKLNKLLQDLKVWLSAAITYEETCLDGFENTTGPAGEEMRKAMNLSMELTHNTLAIVDDVASLLTAFKVPSFNRRLLSEGHDENALAEDGAPLWVDDERRQLLAADVKPDAVVATDGSGGYKTIKDALAAVPKKSTKTFVIYIKAGVYKEAVVVDKSLTNVMMVGDGQTKTRITGNLNFIDGTPTFKTSTVSVMGDGFIAKDIGFENAAGAAKHQAVALRVSADKSIFYRCQMDAYQDTLYTHTKRQFYRECTVSGTIDFIFGNAPVVFQNCLMLVRQPLPNQQNIVTAQGRKDRREPTAIILQNCTISADAGFAKANWAKNPSYLGRPWKEYSRTFVLQSQINDVIHPNGWLPWMGDFGLRTCFYAEFDNRGPGAGTTQRVAWRGIKKIDYAKAQQFTAERFIQGNSWIRPTGIPFIPGLLPASTA</sequence>
<dbReference type="InterPro" id="IPR035513">
    <property type="entry name" value="Invertase/methylesterase_inhib"/>
</dbReference>
<dbReference type="Pfam" id="PF01095">
    <property type="entry name" value="Pectinesterase"/>
    <property type="match status" value="1"/>
</dbReference>
<comment type="function">
    <text evidence="10 12">Acts in the modification of cell walls via demethylesterification of cell wall pectin.</text>
</comment>
<reference evidence="16" key="1">
    <citation type="submission" date="2017-07" db="EMBL/GenBank/DDBJ databases">
        <title>Taro Niue Genome Assembly and Annotation.</title>
        <authorList>
            <person name="Atibalentja N."/>
            <person name="Keating K."/>
            <person name="Fields C.J."/>
        </authorList>
    </citation>
    <scope>NUCLEOTIDE SEQUENCE</scope>
    <source>
        <strain evidence="16">Niue_2</strain>
        <tissue evidence="16">Leaf</tissue>
    </source>
</reference>
<dbReference type="SMR" id="A0A843W2L0"/>
<dbReference type="PROSITE" id="PS00800">
    <property type="entry name" value="PECTINESTERASE_1"/>
    <property type="match status" value="1"/>
</dbReference>
<dbReference type="InterPro" id="IPR012334">
    <property type="entry name" value="Pectin_lyas_fold"/>
</dbReference>
<evidence type="ECO:0000259" key="15">
    <source>
        <dbReference type="SMART" id="SM00856"/>
    </source>
</evidence>
<keyword evidence="5 12" id="KW-0378">Hydrolase</keyword>
<dbReference type="EMBL" id="NMUH01002697">
    <property type="protein sequence ID" value="MQM01557.1"/>
    <property type="molecule type" value="Genomic_DNA"/>
</dbReference>
<dbReference type="Pfam" id="PF04043">
    <property type="entry name" value="PMEI"/>
    <property type="match status" value="1"/>
</dbReference>
<gene>
    <name evidence="16" type="ORF">Taro_034312</name>
</gene>
<keyword evidence="17" id="KW-1185">Reference proteome</keyword>
<dbReference type="InterPro" id="IPR018040">
    <property type="entry name" value="Pectinesterase_Tyr_AS"/>
</dbReference>
<proteinExistence type="inferred from homology"/>
<dbReference type="GO" id="GO:0042545">
    <property type="term" value="P:cell wall modification"/>
    <property type="evidence" value="ECO:0007669"/>
    <property type="project" value="UniProtKB-UniRule"/>
</dbReference>
<dbReference type="AlphaFoldDB" id="A0A843W2L0"/>
<evidence type="ECO:0000256" key="12">
    <source>
        <dbReference type="RuleBase" id="RU000589"/>
    </source>
</evidence>
<comment type="caution">
    <text evidence="16">The sequence shown here is derived from an EMBL/GenBank/DDBJ whole genome shotgun (WGS) entry which is preliminary data.</text>
</comment>
<evidence type="ECO:0000256" key="7">
    <source>
        <dbReference type="ARBA" id="ARBA00023157"/>
    </source>
</evidence>
<dbReference type="Gene3D" id="1.20.140.40">
    <property type="entry name" value="Invertase/pectin methylesterase inhibitor family protein"/>
    <property type="match status" value="1"/>
</dbReference>
<dbReference type="CDD" id="cd15798">
    <property type="entry name" value="PMEI-like_3"/>
    <property type="match status" value="1"/>
</dbReference>
<dbReference type="GO" id="GO:0004857">
    <property type="term" value="F:enzyme inhibitor activity"/>
    <property type="evidence" value="ECO:0007669"/>
    <property type="project" value="InterPro"/>
</dbReference>
<evidence type="ECO:0000256" key="9">
    <source>
        <dbReference type="ARBA" id="ARBA00047928"/>
    </source>
</evidence>
<feature type="active site" evidence="11">
    <location>
        <position position="420"/>
    </location>
</feature>
<dbReference type="InterPro" id="IPR006501">
    <property type="entry name" value="Pectinesterase_inhib_dom"/>
</dbReference>
<dbReference type="InterPro" id="IPR033131">
    <property type="entry name" value="Pectinesterase_Asp_AS"/>
</dbReference>
<dbReference type="InterPro" id="IPR011050">
    <property type="entry name" value="Pectin_lyase_fold/virulence"/>
</dbReference>
<dbReference type="FunFam" id="2.160.20.10:FF:000001">
    <property type="entry name" value="Pectinesterase"/>
    <property type="match status" value="1"/>
</dbReference>
<feature type="domain" description="Pectinesterase inhibitor" evidence="15">
    <location>
        <begin position="64"/>
        <end position="217"/>
    </location>
</feature>
<dbReference type="EC" id="3.1.1.11" evidence="4 12"/>
<evidence type="ECO:0000256" key="2">
    <source>
        <dbReference type="ARBA" id="ARBA00006027"/>
    </source>
</evidence>
<dbReference type="PANTHER" id="PTHR31707">
    <property type="entry name" value="PECTINESTERASE"/>
    <property type="match status" value="1"/>
</dbReference>
<evidence type="ECO:0000256" key="13">
    <source>
        <dbReference type="SAM" id="MobiDB-lite"/>
    </source>
</evidence>
<keyword evidence="6 12" id="KW-0063">Aspartyl esterase</keyword>
<evidence type="ECO:0000256" key="11">
    <source>
        <dbReference type="PROSITE-ProRule" id="PRU10040"/>
    </source>
</evidence>
<dbReference type="SMART" id="SM00856">
    <property type="entry name" value="PMEI"/>
    <property type="match status" value="1"/>
</dbReference>
<accession>A0A843W2L0</accession>
<evidence type="ECO:0000256" key="1">
    <source>
        <dbReference type="ARBA" id="ARBA00005184"/>
    </source>
</evidence>
<comment type="catalytic activity">
    <reaction evidence="9 12">
        <text>[(1-&gt;4)-alpha-D-galacturonosyl methyl ester](n) + n H2O = [(1-&gt;4)-alpha-D-galacturonosyl](n) + n methanol + n H(+)</text>
        <dbReference type="Rhea" id="RHEA:22380"/>
        <dbReference type="Rhea" id="RHEA-COMP:14570"/>
        <dbReference type="Rhea" id="RHEA-COMP:14573"/>
        <dbReference type="ChEBI" id="CHEBI:15377"/>
        <dbReference type="ChEBI" id="CHEBI:15378"/>
        <dbReference type="ChEBI" id="CHEBI:17790"/>
        <dbReference type="ChEBI" id="CHEBI:140522"/>
        <dbReference type="ChEBI" id="CHEBI:140523"/>
        <dbReference type="EC" id="3.1.1.11"/>
    </reaction>
</comment>
<keyword evidence="12" id="KW-0961">Cell wall biogenesis/degradation</keyword>
<keyword evidence="14" id="KW-0472">Membrane</keyword>
<dbReference type="PROSITE" id="PS00503">
    <property type="entry name" value="PECTINESTERASE_2"/>
    <property type="match status" value="1"/>
</dbReference>
<keyword evidence="7" id="KW-1015">Disulfide bond</keyword>
<evidence type="ECO:0000256" key="5">
    <source>
        <dbReference type="ARBA" id="ARBA00022801"/>
    </source>
</evidence>
<comment type="similarity">
    <text evidence="3">In the C-terminal section; belongs to the pectinesterase family.</text>
</comment>
<evidence type="ECO:0000256" key="3">
    <source>
        <dbReference type="ARBA" id="ARBA00007786"/>
    </source>
</evidence>
<dbReference type="NCBIfam" id="TIGR01614">
    <property type="entry name" value="PME_inhib"/>
    <property type="match status" value="1"/>
</dbReference>
<dbReference type="GO" id="GO:0030599">
    <property type="term" value="F:pectinesterase activity"/>
    <property type="evidence" value="ECO:0007669"/>
    <property type="project" value="UniProtKB-UniRule"/>
</dbReference>
<keyword evidence="14" id="KW-0812">Transmembrane</keyword>
<dbReference type="SUPFAM" id="SSF51126">
    <property type="entry name" value="Pectin lyase-like"/>
    <property type="match status" value="1"/>
</dbReference>
<keyword evidence="14" id="KW-1133">Transmembrane helix</keyword>
<dbReference type="OrthoDB" id="2019149at2759"/>
<evidence type="ECO:0000256" key="8">
    <source>
        <dbReference type="ARBA" id="ARBA00023180"/>
    </source>
</evidence>
<dbReference type="FunFam" id="1.20.140.40:FF:000001">
    <property type="entry name" value="Pectinesterase"/>
    <property type="match status" value="1"/>
</dbReference>
<dbReference type="UniPathway" id="UPA00545">
    <property type="reaction ID" value="UER00823"/>
</dbReference>
<evidence type="ECO:0000256" key="6">
    <source>
        <dbReference type="ARBA" id="ARBA00023085"/>
    </source>
</evidence>
<feature type="transmembrane region" description="Helical" evidence="14">
    <location>
        <begin position="21"/>
        <end position="43"/>
    </location>
</feature>
<evidence type="ECO:0000256" key="4">
    <source>
        <dbReference type="ARBA" id="ARBA00013229"/>
    </source>
</evidence>
<keyword evidence="12" id="KW-0134">Cell wall</keyword>
<feature type="region of interest" description="Disordered" evidence="13">
    <location>
        <begin position="1"/>
        <end position="21"/>
    </location>
</feature>
<comment type="similarity">
    <text evidence="2">In the N-terminal section; belongs to the PMEI family.</text>
</comment>
<dbReference type="InterPro" id="IPR000070">
    <property type="entry name" value="Pectinesterase_cat"/>
</dbReference>
<dbReference type="SUPFAM" id="SSF101148">
    <property type="entry name" value="Plant invertase/pectin methylesterase inhibitor"/>
    <property type="match status" value="1"/>
</dbReference>
<dbReference type="Gene3D" id="2.160.20.10">
    <property type="entry name" value="Single-stranded right-handed beta-helix, Pectin lyase-like"/>
    <property type="match status" value="1"/>
</dbReference>
<keyword evidence="12" id="KW-0964">Secreted</keyword>